<reference evidence="3" key="2">
    <citation type="submission" date="2023-05" db="EMBL/GenBank/DDBJ databases">
        <authorList>
            <consortium name="Lawrence Berkeley National Laboratory"/>
            <person name="Steindorff A."/>
            <person name="Hensen N."/>
            <person name="Bonometti L."/>
            <person name="Westerberg I."/>
            <person name="Brannstrom I.O."/>
            <person name="Guillou S."/>
            <person name="Cros-Aarteil S."/>
            <person name="Calhoun S."/>
            <person name="Haridas S."/>
            <person name="Kuo A."/>
            <person name="Mondo S."/>
            <person name="Pangilinan J."/>
            <person name="Riley R."/>
            <person name="Labutti K."/>
            <person name="Andreopoulos B."/>
            <person name="Lipzen A."/>
            <person name="Chen C."/>
            <person name="Yanf M."/>
            <person name="Daum C."/>
            <person name="Ng V."/>
            <person name="Clum A."/>
            <person name="Ohm R."/>
            <person name="Martin F."/>
            <person name="Silar P."/>
            <person name="Natvig D."/>
            <person name="Lalanne C."/>
            <person name="Gautier V."/>
            <person name="Ament-Velasquez S.L."/>
            <person name="Kruys A."/>
            <person name="Hutchinson M.I."/>
            <person name="Powell A.J."/>
            <person name="Barry K."/>
            <person name="Miller A.N."/>
            <person name="Grigoriev I.V."/>
            <person name="Debuchy R."/>
            <person name="Gladieux P."/>
            <person name="Thoren M.H."/>
            <person name="Johannesson H."/>
        </authorList>
    </citation>
    <scope>NUCLEOTIDE SEQUENCE</scope>
    <source>
        <strain evidence="3">CBS 538.74</strain>
    </source>
</reference>
<dbReference type="PANTHER" id="PTHR37540">
    <property type="entry name" value="TRANSCRIPTION FACTOR (ACR-2), PUTATIVE-RELATED-RELATED"/>
    <property type="match status" value="1"/>
</dbReference>
<keyword evidence="1" id="KW-0539">Nucleus</keyword>
<gene>
    <name evidence="3" type="ORF">C8A00DRAFT_37889</name>
</gene>
<keyword evidence="4" id="KW-1185">Reference proteome</keyword>
<evidence type="ECO:0000313" key="3">
    <source>
        <dbReference type="EMBL" id="KAK4149518.1"/>
    </source>
</evidence>
<dbReference type="InterPro" id="IPR021858">
    <property type="entry name" value="Fun_TF"/>
</dbReference>
<feature type="compositionally biased region" description="Basic residues" evidence="2">
    <location>
        <begin position="92"/>
        <end position="106"/>
    </location>
</feature>
<organism evidence="3 4">
    <name type="scientific">Chaetomidium leptoderma</name>
    <dbReference type="NCBI Taxonomy" id="669021"/>
    <lineage>
        <taxon>Eukaryota</taxon>
        <taxon>Fungi</taxon>
        <taxon>Dikarya</taxon>
        <taxon>Ascomycota</taxon>
        <taxon>Pezizomycotina</taxon>
        <taxon>Sordariomycetes</taxon>
        <taxon>Sordariomycetidae</taxon>
        <taxon>Sordariales</taxon>
        <taxon>Chaetomiaceae</taxon>
        <taxon>Chaetomidium</taxon>
    </lineage>
</organism>
<feature type="compositionally biased region" description="Polar residues" evidence="2">
    <location>
        <begin position="22"/>
        <end position="44"/>
    </location>
</feature>
<dbReference type="AlphaFoldDB" id="A0AAN6VDL5"/>
<reference evidence="3" key="1">
    <citation type="journal article" date="2023" name="Mol. Phylogenet. Evol.">
        <title>Genome-scale phylogeny and comparative genomics of the fungal order Sordariales.</title>
        <authorList>
            <person name="Hensen N."/>
            <person name="Bonometti L."/>
            <person name="Westerberg I."/>
            <person name="Brannstrom I.O."/>
            <person name="Guillou S."/>
            <person name="Cros-Aarteil S."/>
            <person name="Calhoun S."/>
            <person name="Haridas S."/>
            <person name="Kuo A."/>
            <person name="Mondo S."/>
            <person name="Pangilinan J."/>
            <person name="Riley R."/>
            <person name="LaButti K."/>
            <person name="Andreopoulos B."/>
            <person name="Lipzen A."/>
            <person name="Chen C."/>
            <person name="Yan M."/>
            <person name="Daum C."/>
            <person name="Ng V."/>
            <person name="Clum A."/>
            <person name="Steindorff A."/>
            <person name="Ohm R.A."/>
            <person name="Martin F."/>
            <person name="Silar P."/>
            <person name="Natvig D.O."/>
            <person name="Lalanne C."/>
            <person name="Gautier V."/>
            <person name="Ament-Velasquez S.L."/>
            <person name="Kruys A."/>
            <person name="Hutchinson M.I."/>
            <person name="Powell A.J."/>
            <person name="Barry K."/>
            <person name="Miller A.N."/>
            <person name="Grigoriev I.V."/>
            <person name="Debuchy R."/>
            <person name="Gladieux P."/>
            <person name="Hiltunen Thoren M."/>
            <person name="Johannesson H."/>
        </authorList>
    </citation>
    <scope>NUCLEOTIDE SEQUENCE</scope>
    <source>
        <strain evidence="3">CBS 538.74</strain>
    </source>
</reference>
<feature type="region of interest" description="Disordered" evidence="2">
    <location>
        <begin position="1"/>
        <end position="125"/>
    </location>
</feature>
<dbReference type="Proteomes" id="UP001302745">
    <property type="component" value="Unassembled WGS sequence"/>
</dbReference>
<feature type="compositionally biased region" description="Basic and acidic residues" evidence="2">
    <location>
        <begin position="73"/>
        <end position="84"/>
    </location>
</feature>
<comment type="caution">
    <text evidence="3">The sequence shown here is derived from an EMBL/GenBank/DDBJ whole genome shotgun (WGS) entry which is preliminary data.</text>
</comment>
<evidence type="ECO:0000313" key="4">
    <source>
        <dbReference type="Proteomes" id="UP001302745"/>
    </source>
</evidence>
<dbReference type="PANTHER" id="PTHR37540:SF5">
    <property type="entry name" value="TRANSCRIPTION FACTOR DOMAIN-CONTAINING PROTEIN"/>
    <property type="match status" value="1"/>
</dbReference>
<feature type="compositionally biased region" description="Basic and acidic residues" evidence="2">
    <location>
        <begin position="1"/>
        <end position="13"/>
    </location>
</feature>
<feature type="region of interest" description="Disordered" evidence="2">
    <location>
        <begin position="402"/>
        <end position="428"/>
    </location>
</feature>
<proteinExistence type="predicted"/>
<name>A0AAN6VDL5_9PEZI</name>
<evidence type="ECO:0000256" key="1">
    <source>
        <dbReference type="ARBA" id="ARBA00023242"/>
    </source>
</evidence>
<sequence>MDHFNATVKDGKLVKTRRGLQVSRQKFNGLSFVNTSPHDTSSGPDASGATGVPGPAQHEIRFVEEGSESQSEGIHRKDADHLECSDTSQGTTKRRPRPSRRGKSPARSKAGTPPHPSPPPPFQERSFQLDHTAASRDVLHIGSNSDTRTPIPGPPLLSEEDWSLFERYFHHIRRSMYPYEDLLTYNPARAPDFHAMVTADVAALHCVLMCGSIIEAVSSQAEPKELAYHISKICAILNQKLNQDHAADAVTLHCIATLASAGCYVGRLDHWHLHMSGLGKVLDLNGGLAGLPPWLLAEIHRVDLKGSTALASSPCFPFTQQYSSISTTILPLDVREQTANSISALLIPLHIHPEVITTLNSLTTFASAIHQARQSPDPPTLDPHAFTEQWQAITHALLSKPTPLRDDTQHSNPYYQPPPPSDNNNNKYMSTHRLLPSSIPILPTATTTSSGVGVVVGLEPALRITALLYLKELLPDFPRNLGGYAVLLALLRYHLEEVMVWLRQPDDGVVLLRGPECRRVVASVCLVGDTVSRIADGNEGRRHALTTADDDDDDGGECYPREVFRDCLREVVGLEDVDDDGLDEGDLRVLFDLGMVCRGGEEGEGWDGWAALRAIVRG</sequence>
<dbReference type="Pfam" id="PF11951">
    <property type="entry name" value="Fungal_trans_2"/>
    <property type="match status" value="1"/>
</dbReference>
<evidence type="ECO:0000256" key="2">
    <source>
        <dbReference type="SAM" id="MobiDB-lite"/>
    </source>
</evidence>
<dbReference type="EMBL" id="MU857151">
    <property type="protein sequence ID" value="KAK4149518.1"/>
    <property type="molecule type" value="Genomic_DNA"/>
</dbReference>
<feature type="compositionally biased region" description="Pro residues" evidence="2">
    <location>
        <begin position="113"/>
        <end position="122"/>
    </location>
</feature>
<protein>
    <submittedName>
        <fullName evidence="3">Uncharacterized protein</fullName>
    </submittedName>
</protein>
<accession>A0AAN6VDL5</accession>